<dbReference type="PANTHER" id="PTHR32114">
    <property type="entry name" value="ABC TRANSPORTER ABCH.3"/>
    <property type="match status" value="1"/>
</dbReference>
<dbReference type="InterPro" id="IPR027417">
    <property type="entry name" value="P-loop_NTPase"/>
</dbReference>
<feature type="coiled-coil region" evidence="1">
    <location>
        <begin position="909"/>
        <end position="969"/>
    </location>
</feature>
<evidence type="ECO:0000259" key="3">
    <source>
        <dbReference type="Pfam" id="PF13476"/>
    </source>
</evidence>
<keyword evidence="4" id="KW-0540">Nuclease</keyword>
<protein>
    <submittedName>
        <fullName evidence="4">Exonuclease SbcC</fullName>
    </submittedName>
</protein>
<keyword evidence="5" id="KW-1185">Reference proteome</keyword>
<feature type="compositionally biased region" description="Polar residues" evidence="2">
    <location>
        <begin position="321"/>
        <end position="331"/>
    </location>
</feature>
<dbReference type="OrthoDB" id="9795626at2"/>
<feature type="domain" description="Rad50/SbcC-type AAA" evidence="3">
    <location>
        <begin position="5"/>
        <end position="209"/>
    </location>
</feature>
<evidence type="ECO:0000256" key="1">
    <source>
        <dbReference type="SAM" id="Coils"/>
    </source>
</evidence>
<dbReference type="Proteomes" id="UP000199517">
    <property type="component" value="Unassembled WGS sequence"/>
</dbReference>
<dbReference type="PANTHER" id="PTHR32114:SF2">
    <property type="entry name" value="ABC TRANSPORTER ABCH.3"/>
    <property type="match status" value="1"/>
</dbReference>
<proteinExistence type="predicted"/>
<gene>
    <name evidence="4" type="ORF">SAMN04489710_10893</name>
</gene>
<keyword evidence="4" id="KW-0378">Hydrolase</keyword>
<feature type="region of interest" description="Disordered" evidence="2">
    <location>
        <begin position="269"/>
        <end position="300"/>
    </location>
</feature>
<keyword evidence="4" id="KW-0269">Exonuclease</keyword>
<reference evidence="5" key="1">
    <citation type="submission" date="2016-10" db="EMBL/GenBank/DDBJ databases">
        <authorList>
            <person name="Varghese N."/>
            <person name="Submissions S."/>
        </authorList>
    </citation>
    <scope>NUCLEOTIDE SEQUENCE [LARGE SCALE GENOMIC DNA]</scope>
    <source>
        <strain evidence="5">DSM 7481</strain>
    </source>
</reference>
<dbReference type="InterPro" id="IPR038729">
    <property type="entry name" value="Rad50/SbcC_AAA"/>
</dbReference>
<dbReference type="Pfam" id="PF13558">
    <property type="entry name" value="SbcC_Walker_B"/>
    <property type="match status" value="1"/>
</dbReference>
<dbReference type="GO" id="GO:0004527">
    <property type="term" value="F:exonuclease activity"/>
    <property type="evidence" value="ECO:0007669"/>
    <property type="project" value="UniProtKB-KW"/>
</dbReference>
<evidence type="ECO:0000313" key="4">
    <source>
        <dbReference type="EMBL" id="SFD89734.1"/>
    </source>
</evidence>
<evidence type="ECO:0000256" key="2">
    <source>
        <dbReference type="SAM" id="MobiDB-lite"/>
    </source>
</evidence>
<feature type="coiled-coil region" evidence="1">
    <location>
        <begin position="190"/>
        <end position="217"/>
    </location>
</feature>
<dbReference type="Gene3D" id="3.40.50.300">
    <property type="entry name" value="P-loop containing nucleotide triphosphate hydrolases"/>
    <property type="match status" value="2"/>
</dbReference>
<keyword evidence="1" id="KW-0175">Coiled coil</keyword>
<feature type="compositionally biased region" description="Low complexity" evidence="2">
    <location>
        <begin position="817"/>
        <end position="829"/>
    </location>
</feature>
<feature type="coiled-coil region" evidence="1">
    <location>
        <begin position="703"/>
        <end position="744"/>
    </location>
</feature>
<dbReference type="Pfam" id="PF13476">
    <property type="entry name" value="AAA_23"/>
    <property type="match status" value="1"/>
</dbReference>
<evidence type="ECO:0000313" key="5">
    <source>
        <dbReference type="Proteomes" id="UP000199517"/>
    </source>
</evidence>
<dbReference type="GO" id="GO:0006302">
    <property type="term" value="P:double-strand break repair"/>
    <property type="evidence" value="ECO:0007669"/>
    <property type="project" value="InterPro"/>
</dbReference>
<dbReference type="STRING" id="32040.SAMN04489710_10893"/>
<feature type="region of interest" description="Disordered" evidence="2">
    <location>
        <begin position="319"/>
        <end position="338"/>
    </location>
</feature>
<dbReference type="SUPFAM" id="SSF52540">
    <property type="entry name" value="P-loop containing nucleoside triphosphate hydrolases"/>
    <property type="match status" value="1"/>
</dbReference>
<dbReference type="AlphaFoldDB" id="A0A1I1W3M9"/>
<dbReference type="RefSeq" id="WP_092953199.1">
    <property type="nucleotide sequence ID" value="NZ_FOMQ01000008.1"/>
</dbReference>
<feature type="compositionally biased region" description="Low complexity" evidence="2">
    <location>
        <begin position="269"/>
        <end position="281"/>
    </location>
</feature>
<dbReference type="EMBL" id="FOMQ01000008">
    <property type="protein sequence ID" value="SFD89734.1"/>
    <property type="molecule type" value="Genomic_DNA"/>
</dbReference>
<dbReference type="GO" id="GO:0016887">
    <property type="term" value="F:ATP hydrolysis activity"/>
    <property type="evidence" value="ECO:0007669"/>
    <property type="project" value="InterPro"/>
</dbReference>
<accession>A0A1I1W3M9</accession>
<organism evidence="4 5">
    <name type="scientific">Paracidovorax konjaci</name>
    <dbReference type="NCBI Taxonomy" id="32040"/>
    <lineage>
        <taxon>Bacteria</taxon>
        <taxon>Pseudomonadati</taxon>
        <taxon>Pseudomonadota</taxon>
        <taxon>Betaproteobacteria</taxon>
        <taxon>Burkholderiales</taxon>
        <taxon>Comamonadaceae</taxon>
        <taxon>Paracidovorax</taxon>
    </lineage>
</organism>
<name>A0A1I1W3M9_9BURK</name>
<sequence length="1167" mass="126912">MKVLKLRLKNLNSLRGEWSIDFTRPPFTENSLFAITGPTGAGKSTLLDAICLALYHETPRLKSVSKSANDIMTRHTADCLAEVEFEVKGAVYRAFWSQRRARDKVDGALQDPKVELAQVDPATGLGTIVSSHSHDKLRRVAEITGLDFARFTRSMLLAQGGFAAFLNASANDRAELLEELTGSEIYGEISRRVFERAREERQQLDQLRARADGVELLPDERRAAMEAEIGEWSLALADVQRAQGDAQARRQWHRQWAQSAQALESAHAAQHAAEAAQQAAAPDLRRLADSEPAQALQAPHAALQQARTALAATDDLQTRLQAQRAQESATQRQHHHRAHTLAGHIARAAQDRLAQTEAAHRLHADDCAANAPHALLGERLGAWRQQFAQRLRIGKQVADLHTALEALRTEAAQRSGHIDRQSAAVNAALPAQAAAEAALQTAEAAQRERLGGLGLAALRTRWQQAQDHATACKQIVHLGEQRRALAAQQAALADRLQEDETAVADHEAKRQALRAQHPVLKEQVADKRRLLEQERRIQSLEQHRQALQPGEACPLCGAREHPAIDAYAALDLSATEAALQRKQAELDELVATGQAVAAALEGRRAQRTERLRQQEAVARQVADWQAHWDAAIAEAGAHRGTPLPADGWQDAGSLAAAQEAAADALTQQGQALQAAETGEQAVQRALAEAGRQAQATQAARHQLELLQQAALAAQAREATLEQDLHTAQAEAASLESALRATLHEAGHALPEDPTPWLQAREAEWKHWQRLQEQMHVLAQAITRQQAERDTAQAQAAAWAQRWAAVQAAGGAEGHAIDPPASDTPEDATATAEADLPAALAASTDAIDRLAQALAALDGRLDQTRATQEQQALALEAAARAWQDALERSPFADQGAFEAARLPEAERQRLADLKDRLAAAQHSASALLQAAQDQHARLLQAGQADPPEPLEALETRLHDLEAQRSAHSERIGAHRALLARDAQLRTDRQALWEQIGRQTAESDLWQRLDGLIGSSKGDKFRKFAQGLTLDHLLHLANRHLARLHARYLLRRKPTGELELDIVDAWQGDVARDTRTLSGGEGFLVSLALALALSDLVSHKTSIDSLFLDEGFGTLDGDTLEVALTALDSLNASGKMIGIISHVEALKERIPAQIRVEKGGGIGHSRLVV</sequence>
<feature type="region of interest" description="Disordered" evidence="2">
    <location>
        <begin position="809"/>
        <end position="829"/>
    </location>
</feature>